<proteinExistence type="predicted"/>
<evidence type="ECO:0008006" key="5">
    <source>
        <dbReference type="Google" id="ProtNLM"/>
    </source>
</evidence>
<reference evidence="3 4" key="1">
    <citation type="submission" date="2020-08" db="EMBL/GenBank/DDBJ databases">
        <title>Genomic Encyclopedia of Type Strains, Phase III (KMG-III): the genomes of soil and plant-associated and newly described type strains.</title>
        <authorList>
            <person name="Whitman W."/>
        </authorList>
    </citation>
    <scope>NUCLEOTIDE SEQUENCE [LARGE SCALE GENOMIC DNA]</scope>
    <source>
        <strain evidence="3 4">CECT 8640</strain>
    </source>
</reference>
<organism evidence="3 4">
    <name type="scientific">Saccharothrix tamanrassetensis</name>
    <dbReference type="NCBI Taxonomy" id="1051531"/>
    <lineage>
        <taxon>Bacteria</taxon>
        <taxon>Bacillati</taxon>
        <taxon>Actinomycetota</taxon>
        <taxon>Actinomycetes</taxon>
        <taxon>Pseudonocardiales</taxon>
        <taxon>Pseudonocardiaceae</taxon>
        <taxon>Saccharothrix</taxon>
    </lineage>
</organism>
<dbReference type="EMBL" id="JACHJN010000003">
    <property type="protein sequence ID" value="MBB5955890.1"/>
    <property type="molecule type" value="Genomic_DNA"/>
</dbReference>
<evidence type="ECO:0000256" key="2">
    <source>
        <dbReference type="SAM" id="Phobius"/>
    </source>
</evidence>
<name>A0A841CFX0_9PSEU</name>
<accession>A0A841CFX0</accession>
<gene>
    <name evidence="3" type="ORF">FHS29_002471</name>
</gene>
<dbReference type="AlphaFoldDB" id="A0A841CFX0"/>
<dbReference type="Proteomes" id="UP000547510">
    <property type="component" value="Unassembled WGS sequence"/>
</dbReference>
<evidence type="ECO:0000313" key="3">
    <source>
        <dbReference type="EMBL" id="MBB5955890.1"/>
    </source>
</evidence>
<keyword evidence="2" id="KW-0812">Transmembrane</keyword>
<comment type="caution">
    <text evidence="3">The sequence shown here is derived from an EMBL/GenBank/DDBJ whole genome shotgun (WGS) entry which is preliminary data.</text>
</comment>
<feature type="region of interest" description="Disordered" evidence="1">
    <location>
        <begin position="183"/>
        <end position="213"/>
    </location>
</feature>
<keyword evidence="4" id="KW-1185">Reference proteome</keyword>
<evidence type="ECO:0000256" key="1">
    <source>
        <dbReference type="SAM" id="MobiDB-lite"/>
    </source>
</evidence>
<protein>
    <recommendedName>
        <fullName evidence="5">Helix-turn-helix protein</fullName>
    </recommendedName>
</protein>
<dbReference type="RefSeq" id="WP_184690690.1">
    <property type="nucleotide sequence ID" value="NZ_JACHJN010000003.1"/>
</dbReference>
<sequence>MSGPPDKTGRALAGRGAIIHDEPMTLNEIQPESAHDVPKFIGLLRLLKQHSGRTLRQLEEKAAEQDSVLPRSTVADMLRGTGLPRPELLAAFVRACDDEQRLAQWLRVRERLAVDPHLDPSPAATALDRAHDADPVLAAEPSRWGARAVAASVVAVLAAIVLLLAVVMSVRTAGSDVEIVEGRHAPSTSSSGDDHRVLSVGGDGHRFSGGSRT</sequence>
<keyword evidence="2" id="KW-0472">Membrane</keyword>
<keyword evidence="2" id="KW-1133">Transmembrane helix</keyword>
<evidence type="ECO:0000313" key="4">
    <source>
        <dbReference type="Proteomes" id="UP000547510"/>
    </source>
</evidence>
<feature type="transmembrane region" description="Helical" evidence="2">
    <location>
        <begin position="148"/>
        <end position="170"/>
    </location>
</feature>